<evidence type="ECO:0000313" key="3">
    <source>
        <dbReference type="EMBL" id="KAJ3568795.1"/>
    </source>
</evidence>
<proteinExistence type="predicted"/>
<dbReference type="Proteomes" id="UP001213000">
    <property type="component" value="Unassembled WGS sequence"/>
</dbReference>
<evidence type="ECO:0000256" key="2">
    <source>
        <dbReference type="SAM" id="Phobius"/>
    </source>
</evidence>
<dbReference type="AlphaFoldDB" id="A0AAD5YWQ0"/>
<reference evidence="3" key="1">
    <citation type="submission" date="2022-07" db="EMBL/GenBank/DDBJ databases">
        <title>Genome Sequence of Leucocoprinus birnbaumii.</title>
        <authorList>
            <person name="Buettner E."/>
        </authorList>
    </citation>
    <scope>NUCLEOTIDE SEQUENCE</scope>
    <source>
        <strain evidence="3">VT141</strain>
    </source>
</reference>
<name>A0AAD5YWQ0_9AGAR</name>
<feature type="region of interest" description="Disordered" evidence="1">
    <location>
        <begin position="174"/>
        <end position="247"/>
    </location>
</feature>
<feature type="compositionally biased region" description="Polar residues" evidence="1">
    <location>
        <begin position="176"/>
        <end position="198"/>
    </location>
</feature>
<keyword evidence="2" id="KW-0472">Membrane</keyword>
<organism evidence="3 4">
    <name type="scientific">Leucocoprinus birnbaumii</name>
    <dbReference type="NCBI Taxonomy" id="56174"/>
    <lineage>
        <taxon>Eukaryota</taxon>
        <taxon>Fungi</taxon>
        <taxon>Dikarya</taxon>
        <taxon>Basidiomycota</taxon>
        <taxon>Agaricomycotina</taxon>
        <taxon>Agaricomycetes</taxon>
        <taxon>Agaricomycetidae</taxon>
        <taxon>Agaricales</taxon>
        <taxon>Agaricineae</taxon>
        <taxon>Agaricaceae</taxon>
        <taxon>Leucocoprinus</taxon>
    </lineage>
</organism>
<sequence>MSDDAPSTEPQRSGTLNYNVRWMTNSFSNRSKVESLLGPEHSAGNISRHDYDAAINFLPGFHRFYALFLSSAAMSAVYILKKPSWSRLRTLGVAGGIGIGSIAVGNGLTLKSHLDFVRSLDNPGGFSRALDRIQKQSNLALPSSPVIVHRYKIEEELHGNTVDHQEFVQPEITAEPVTQSTIQTPSASSETRPKSQWDQIRAANAAKTTSSSWDALRQRHEKPRVQNSGTCTGQATNDQQVDDRAAEQAKFDALLEKERNLSSQDLRE</sequence>
<keyword evidence="2" id="KW-1133">Transmembrane helix</keyword>
<feature type="transmembrane region" description="Helical" evidence="2">
    <location>
        <begin position="64"/>
        <end position="80"/>
    </location>
</feature>
<dbReference type="EMBL" id="JANIEX010000323">
    <property type="protein sequence ID" value="KAJ3568795.1"/>
    <property type="molecule type" value="Genomic_DNA"/>
</dbReference>
<evidence type="ECO:0000313" key="4">
    <source>
        <dbReference type="Proteomes" id="UP001213000"/>
    </source>
</evidence>
<keyword evidence="4" id="KW-1185">Reference proteome</keyword>
<keyword evidence="2" id="KW-0812">Transmembrane</keyword>
<protein>
    <submittedName>
        <fullName evidence="3">Uncharacterized protein</fullName>
    </submittedName>
</protein>
<accession>A0AAD5YWQ0</accession>
<feature type="compositionally biased region" description="Polar residues" evidence="1">
    <location>
        <begin position="225"/>
        <end position="239"/>
    </location>
</feature>
<gene>
    <name evidence="3" type="ORF">NP233_g5470</name>
</gene>
<evidence type="ECO:0000256" key="1">
    <source>
        <dbReference type="SAM" id="MobiDB-lite"/>
    </source>
</evidence>
<comment type="caution">
    <text evidence="3">The sequence shown here is derived from an EMBL/GenBank/DDBJ whole genome shotgun (WGS) entry which is preliminary data.</text>
</comment>